<evidence type="ECO:0000313" key="2">
    <source>
        <dbReference type="EMBL" id="MPV86986.1"/>
    </source>
</evidence>
<protein>
    <submittedName>
        <fullName evidence="2">Uncharacterized protein</fullName>
    </submittedName>
</protein>
<dbReference type="EMBL" id="WHNW01000015">
    <property type="protein sequence ID" value="MPV86986.1"/>
    <property type="molecule type" value="Genomic_DNA"/>
</dbReference>
<organism evidence="2 3">
    <name type="scientific">Ostreibacterium oceani</name>
    <dbReference type="NCBI Taxonomy" id="2654998"/>
    <lineage>
        <taxon>Bacteria</taxon>
        <taxon>Pseudomonadati</taxon>
        <taxon>Pseudomonadota</taxon>
        <taxon>Gammaproteobacteria</taxon>
        <taxon>Cardiobacteriales</taxon>
        <taxon>Ostreibacteriaceae</taxon>
        <taxon>Ostreibacterium</taxon>
    </lineage>
</organism>
<dbReference type="RefSeq" id="WP_152810976.1">
    <property type="nucleotide sequence ID" value="NZ_WHNW01000015.1"/>
</dbReference>
<keyword evidence="1" id="KW-0732">Signal</keyword>
<dbReference type="Proteomes" id="UP000471298">
    <property type="component" value="Unassembled WGS sequence"/>
</dbReference>
<evidence type="ECO:0000256" key="1">
    <source>
        <dbReference type="SAM" id="SignalP"/>
    </source>
</evidence>
<sequence length="168" mass="17746">MKLRLILVLLLFPAAVHAQAPVAEELVQVHNVSNPQMNSIATPFAGSLAFNTTDATLYIFDGVNWIALSESGLTSVETKTASYTLTLADNNKIIEFNTAANVTCTIPAGLPPGFQVSITQLGTGRVEFVGGATVRNAYNAFRTARRYSKAGVEIASTGEAIISGDVAK</sequence>
<gene>
    <name evidence="2" type="ORF">GCU85_09635</name>
</gene>
<proteinExistence type="predicted"/>
<accession>A0A6N7F527</accession>
<dbReference type="AlphaFoldDB" id="A0A6N7F527"/>
<feature type="signal peptide" evidence="1">
    <location>
        <begin position="1"/>
        <end position="18"/>
    </location>
</feature>
<comment type="caution">
    <text evidence="2">The sequence shown here is derived from an EMBL/GenBank/DDBJ whole genome shotgun (WGS) entry which is preliminary data.</text>
</comment>
<feature type="chain" id="PRO_5026758648" evidence="1">
    <location>
        <begin position="19"/>
        <end position="168"/>
    </location>
</feature>
<dbReference type="InParanoid" id="A0A6N7F527"/>
<reference evidence="2 3" key="1">
    <citation type="submission" date="2019-10" db="EMBL/GenBank/DDBJ databases">
        <title>Cardiobacteriales fam. a chemoheterotrophic member of the order Cardiobacteriales, and proposal of Cardiobacteriales fam. nov.</title>
        <authorList>
            <person name="Wang C."/>
        </authorList>
    </citation>
    <scope>NUCLEOTIDE SEQUENCE [LARGE SCALE GENOMIC DNA]</scope>
    <source>
        <strain evidence="2 3">ML27</strain>
    </source>
</reference>
<evidence type="ECO:0000313" key="3">
    <source>
        <dbReference type="Proteomes" id="UP000471298"/>
    </source>
</evidence>
<name>A0A6N7F527_9GAMM</name>
<keyword evidence="3" id="KW-1185">Reference proteome</keyword>